<dbReference type="RefSeq" id="WP_165954445.1">
    <property type="nucleotide sequence ID" value="NZ_BNAQ01000004.1"/>
</dbReference>
<sequence>MISLLILQVAAAGVVSDRMPNTPMEFQRDANFNRVVITGSASDRGQAFNLAARNAGPAADRATAIANMINVTVYGSNNTVVVQARQQNSGRQQAIVGVSPSALGQ</sequence>
<evidence type="ECO:0000313" key="1">
    <source>
        <dbReference type="EMBL" id="GHH20470.1"/>
    </source>
</evidence>
<name>A0ABQ3LM18_9SPHN</name>
<dbReference type="Proteomes" id="UP000652430">
    <property type="component" value="Unassembled WGS sequence"/>
</dbReference>
<evidence type="ECO:0000313" key="2">
    <source>
        <dbReference type="Proteomes" id="UP000652430"/>
    </source>
</evidence>
<organism evidence="1 2">
    <name type="scientific">Sphingomonas glacialis</name>
    <dbReference type="NCBI Taxonomy" id="658225"/>
    <lineage>
        <taxon>Bacteria</taxon>
        <taxon>Pseudomonadati</taxon>
        <taxon>Pseudomonadota</taxon>
        <taxon>Alphaproteobacteria</taxon>
        <taxon>Sphingomonadales</taxon>
        <taxon>Sphingomonadaceae</taxon>
        <taxon>Sphingomonas</taxon>
    </lineage>
</organism>
<keyword evidence="2" id="KW-1185">Reference proteome</keyword>
<accession>A0ABQ3LM18</accession>
<gene>
    <name evidence="1" type="ORF">GCM10008023_28380</name>
</gene>
<dbReference type="EMBL" id="BNAQ01000004">
    <property type="protein sequence ID" value="GHH20470.1"/>
    <property type="molecule type" value="Genomic_DNA"/>
</dbReference>
<proteinExistence type="predicted"/>
<reference evidence="2" key="1">
    <citation type="journal article" date="2019" name="Int. J. Syst. Evol. Microbiol.">
        <title>The Global Catalogue of Microorganisms (GCM) 10K type strain sequencing project: providing services to taxonomists for standard genome sequencing and annotation.</title>
        <authorList>
            <consortium name="The Broad Institute Genomics Platform"/>
            <consortium name="The Broad Institute Genome Sequencing Center for Infectious Disease"/>
            <person name="Wu L."/>
            <person name="Ma J."/>
        </authorList>
    </citation>
    <scope>NUCLEOTIDE SEQUENCE [LARGE SCALE GENOMIC DNA]</scope>
    <source>
        <strain evidence="2">CGMCC 1.8957</strain>
    </source>
</reference>
<comment type="caution">
    <text evidence="1">The sequence shown here is derived from an EMBL/GenBank/DDBJ whole genome shotgun (WGS) entry which is preliminary data.</text>
</comment>
<protein>
    <submittedName>
        <fullName evidence="1">Uncharacterized protein</fullName>
    </submittedName>
</protein>